<reference evidence="2" key="1">
    <citation type="submission" date="2023-03" db="EMBL/GenBank/DDBJ databases">
        <title>Massive genome expansion in bonnet fungi (Mycena s.s.) driven by repeated elements and novel gene families across ecological guilds.</title>
        <authorList>
            <consortium name="Lawrence Berkeley National Laboratory"/>
            <person name="Harder C.B."/>
            <person name="Miyauchi S."/>
            <person name="Viragh M."/>
            <person name="Kuo A."/>
            <person name="Thoen E."/>
            <person name="Andreopoulos B."/>
            <person name="Lu D."/>
            <person name="Skrede I."/>
            <person name="Drula E."/>
            <person name="Henrissat B."/>
            <person name="Morin E."/>
            <person name="Kohler A."/>
            <person name="Barry K."/>
            <person name="LaButti K."/>
            <person name="Morin E."/>
            <person name="Salamov A."/>
            <person name="Lipzen A."/>
            <person name="Mereny Z."/>
            <person name="Hegedus B."/>
            <person name="Baldrian P."/>
            <person name="Stursova M."/>
            <person name="Weitz H."/>
            <person name="Taylor A."/>
            <person name="Grigoriev I.V."/>
            <person name="Nagy L.G."/>
            <person name="Martin F."/>
            <person name="Kauserud H."/>
        </authorList>
    </citation>
    <scope>NUCLEOTIDE SEQUENCE</scope>
    <source>
        <strain evidence="2">CBHHK188m</strain>
    </source>
</reference>
<protein>
    <recommendedName>
        <fullName evidence="4">F-box domain-containing protein</fullName>
    </recommendedName>
</protein>
<dbReference type="EMBL" id="JARJLG010000017">
    <property type="protein sequence ID" value="KAJ7773582.1"/>
    <property type="molecule type" value="Genomic_DNA"/>
</dbReference>
<evidence type="ECO:0008006" key="4">
    <source>
        <dbReference type="Google" id="ProtNLM"/>
    </source>
</evidence>
<feature type="coiled-coil region" evidence="1">
    <location>
        <begin position="139"/>
        <end position="166"/>
    </location>
</feature>
<sequence length="587" mass="65992">MAWNLDYEFMNCKSDSEYQELKDLYKALFERNDDNPPKLHDACLSGSLVLLDQRPPLGPLRDLPDERADPTVLGVCGALVDGSSTAEAPADWQSRLTASLTTTPATLSRHQELLTTNDVPSDTETIFVQSVLSQGDAHLAYLDDEIAQLQARLQQLEGERVSLSHYQAQNRVIISPLRRMPPEIMGELFSLTLPSYGATRNYRKFSMRDSPWLLTQISARWRRISISVPSLWSRIVVRYEEPAAWPVSAIETQIQRAQTLRIRFLSSKDVDPGPQIQMFELLAKHSLRWEELWIQSNDKDNLLSFDSIDCFIDAPHLRQVGVCDSYSSTSILMPIHQLTHYELDGSVDMHLGILKEVKNLVHARIFVQVDAGAPSEILAIPSLRRLYVSDVNFLDYITASTVDEIALAVAFGGGPNILARLGSFIERSSCSLRALSLRGSPDLHTTTAILLRAPSITELAIIIHDPDWIEEINVMLTTFIVSGSSDTVISPRLRCLSFGCEVDSYIHYTQYVKMLKSRWKAQGCELKAAALLLEEDPGPDPTTLGELESLRQDGLDFQLLKGREARDTMRGWSQHIIHEPRSSFTVY</sequence>
<proteinExistence type="predicted"/>
<evidence type="ECO:0000313" key="3">
    <source>
        <dbReference type="Proteomes" id="UP001215280"/>
    </source>
</evidence>
<organism evidence="2 3">
    <name type="scientific">Mycena maculata</name>
    <dbReference type="NCBI Taxonomy" id="230809"/>
    <lineage>
        <taxon>Eukaryota</taxon>
        <taxon>Fungi</taxon>
        <taxon>Dikarya</taxon>
        <taxon>Basidiomycota</taxon>
        <taxon>Agaricomycotina</taxon>
        <taxon>Agaricomycetes</taxon>
        <taxon>Agaricomycetidae</taxon>
        <taxon>Agaricales</taxon>
        <taxon>Marasmiineae</taxon>
        <taxon>Mycenaceae</taxon>
        <taxon>Mycena</taxon>
    </lineage>
</organism>
<gene>
    <name evidence="2" type="ORF">DFH07DRAFT_952631</name>
</gene>
<evidence type="ECO:0000256" key="1">
    <source>
        <dbReference type="SAM" id="Coils"/>
    </source>
</evidence>
<name>A0AAD7JX67_9AGAR</name>
<accession>A0AAD7JX67</accession>
<dbReference type="Proteomes" id="UP001215280">
    <property type="component" value="Unassembled WGS sequence"/>
</dbReference>
<evidence type="ECO:0000313" key="2">
    <source>
        <dbReference type="EMBL" id="KAJ7773582.1"/>
    </source>
</evidence>
<keyword evidence="1" id="KW-0175">Coiled coil</keyword>
<keyword evidence="3" id="KW-1185">Reference proteome</keyword>
<dbReference type="AlphaFoldDB" id="A0AAD7JX67"/>
<comment type="caution">
    <text evidence="2">The sequence shown here is derived from an EMBL/GenBank/DDBJ whole genome shotgun (WGS) entry which is preliminary data.</text>
</comment>